<dbReference type="EMBL" id="JBJUIK010000004">
    <property type="protein sequence ID" value="KAL3531149.1"/>
    <property type="molecule type" value="Genomic_DNA"/>
</dbReference>
<dbReference type="InterPro" id="IPR044273">
    <property type="entry name" value="PIF3-like"/>
</dbReference>
<feature type="compositionally biased region" description="Polar residues" evidence="1">
    <location>
        <begin position="302"/>
        <end position="314"/>
    </location>
</feature>
<proteinExistence type="predicted"/>
<dbReference type="Proteomes" id="UP001630127">
    <property type="component" value="Unassembled WGS sequence"/>
</dbReference>
<feature type="compositionally biased region" description="Polar residues" evidence="1">
    <location>
        <begin position="213"/>
        <end position="224"/>
    </location>
</feature>
<reference evidence="2 3" key="1">
    <citation type="submission" date="2024-11" db="EMBL/GenBank/DDBJ databases">
        <title>A near-complete genome assembly of Cinchona calisaya.</title>
        <authorList>
            <person name="Lian D.C."/>
            <person name="Zhao X.W."/>
            <person name="Wei L."/>
        </authorList>
    </citation>
    <scope>NUCLEOTIDE SEQUENCE [LARGE SCALE GENOMIC DNA]</scope>
    <source>
        <tissue evidence="2">Nenye</tissue>
    </source>
</reference>
<dbReference type="AlphaFoldDB" id="A0ABD3AJ23"/>
<accession>A0ABD3AJ23</accession>
<protein>
    <submittedName>
        <fullName evidence="2">Uncharacterized protein</fullName>
    </submittedName>
</protein>
<dbReference type="PANTHER" id="PTHR46807">
    <property type="entry name" value="TRANSCRIPTION FACTOR PIF3"/>
    <property type="match status" value="1"/>
</dbReference>
<organism evidence="2 3">
    <name type="scientific">Cinchona calisaya</name>
    <dbReference type="NCBI Taxonomy" id="153742"/>
    <lineage>
        <taxon>Eukaryota</taxon>
        <taxon>Viridiplantae</taxon>
        <taxon>Streptophyta</taxon>
        <taxon>Embryophyta</taxon>
        <taxon>Tracheophyta</taxon>
        <taxon>Spermatophyta</taxon>
        <taxon>Magnoliopsida</taxon>
        <taxon>eudicotyledons</taxon>
        <taxon>Gunneridae</taxon>
        <taxon>Pentapetalae</taxon>
        <taxon>asterids</taxon>
        <taxon>lamiids</taxon>
        <taxon>Gentianales</taxon>
        <taxon>Rubiaceae</taxon>
        <taxon>Cinchonoideae</taxon>
        <taxon>Cinchoneae</taxon>
        <taxon>Cinchona</taxon>
    </lineage>
</organism>
<evidence type="ECO:0000256" key="1">
    <source>
        <dbReference type="SAM" id="MobiDB-lite"/>
    </source>
</evidence>
<comment type="caution">
    <text evidence="2">The sequence shown here is derived from an EMBL/GenBank/DDBJ whole genome shotgun (WGS) entry which is preliminary data.</text>
</comment>
<evidence type="ECO:0000313" key="3">
    <source>
        <dbReference type="Proteomes" id="UP001630127"/>
    </source>
</evidence>
<dbReference type="PANTHER" id="PTHR46807:SF8">
    <property type="entry name" value="TRANSCRIPTION FACTOR PIF1-LIKE ISOFORM X2"/>
    <property type="match status" value="1"/>
</dbReference>
<feature type="region of interest" description="Disordered" evidence="1">
    <location>
        <begin position="211"/>
        <end position="255"/>
    </location>
</feature>
<feature type="region of interest" description="Disordered" evidence="1">
    <location>
        <begin position="287"/>
        <end position="328"/>
    </location>
</feature>
<name>A0ABD3AJ23_9GENT</name>
<evidence type="ECO:0000313" key="2">
    <source>
        <dbReference type="EMBL" id="KAL3531149.1"/>
    </source>
</evidence>
<keyword evidence="3" id="KW-1185">Reference proteome</keyword>
<sequence>MMNHCVPDFEMDEDYAIPIPTSSSSGGGGGFAGLIRPPTNKKSAIGEEEIMELLWQNGQVVLQSQNQRSLKKSPPNGGAVAGEPEIPAHQREIRSLESESMSHHHHQLFMQEDEMASWLHYPLDDSTFDRDIYSDLLYPPPPPSAPITTTTPSSPSREIGTIVTEIRSLPPPPPAAMPPRPPIPPMFKCAEAAAAVPPRFQNFMHFSRLPKASTESGPSNSSKAANDLTVVDSNETPIVGPESRVSHAADSTPPVSGGNVVGCGTMSCTPAPVTSTAPRDLTTACELTVTSSPGGSGASSAEQTPNHKPSSSTAENRKRKGGETDETECHSEVINGEYSKLLVFFFTFLN</sequence>
<feature type="region of interest" description="Disordered" evidence="1">
    <location>
        <begin position="65"/>
        <end position="86"/>
    </location>
</feature>
<gene>
    <name evidence="2" type="ORF">ACH5RR_010471</name>
</gene>